<dbReference type="EMBL" id="JARPUR010000002">
    <property type="protein sequence ID" value="KAK4882650.1"/>
    <property type="molecule type" value="Genomic_DNA"/>
</dbReference>
<gene>
    <name evidence="2" type="ORF">RN001_005969</name>
</gene>
<feature type="region of interest" description="Disordered" evidence="1">
    <location>
        <begin position="187"/>
        <end position="217"/>
    </location>
</feature>
<proteinExistence type="predicted"/>
<dbReference type="Proteomes" id="UP001353858">
    <property type="component" value="Unassembled WGS sequence"/>
</dbReference>
<protein>
    <submittedName>
        <fullName evidence="2">Uncharacterized protein</fullName>
    </submittedName>
</protein>
<keyword evidence="3" id="KW-1185">Reference proteome</keyword>
<feature type="compositionally biased region" description="Acidic residues" evidence="1">
    <location>
        <begin position="195"/>
        <end position="204"/>
    </location>
</feature>
<evidence type="ECO:0000256" key="1">
    <source>
        <dbReference type="SAM" id="MobiDB-lite"/>
    </source>
</evidence>
<reference evidence="3" key="1">
    <citation type="submission" date="2023-01" db="EMBL/GenBank/DDBJ databases">
        <title>Key to firefly adult light organ development and bioluminescence: homeobox transcription factors regulate luciferase expression and transportation to peroxisome.</title>
        <authorList>
            <person name="Fu X."/>
        </authorList>
    </citation>
    <scope>NUCLEOTIDE SEQUENCE [LARGE SCALE GENOMIC DNA]</scope>
</reference>
<evidence type="ECO:0000313" key="3">
    <source>
        <dbReference type="Proteomes" id="UP001353858"/>
    </source>
</evidence>
<organism evidence="2 3">
    <name type="scientific">Aquatica leii</name>
    <dbReference type="NCBI Taxonomy" id="1421715"/>
    <lineage>
        <taxon>Eukaryota</taxon>
        <taxon>Metazoa</taxon>
        <taxon>Ecdysozoa</taxon>
        <taxon>Arthropoda</taxon>
        <taxon>Hexapoda</taxon>
        <taxon>Insecta</taxon>
        <taxon>Pterygota</taxon>
        <taxon>Neoptera</taxon>
        <taxon>Endopterygota</taxon>
        <taxon>Coleoptera</taxon>
        <taxon>Polyphaga</taxon>
        <taxon>Elateriformia</taxon>
        <taxon>Elateroidea</taxon>
        <taxon>Lampyridae</taxon>
        <taxon>Luciolinae</taxon>
        <taxon>Aquatica</taxon>
    </lineage>
</organism>
<dbReference type="AlphaFoldDB" id="A0AAN7Q8G5"/>
<sequence>MLEIQKPGAEPTSQCNVYGEEIAQGDDDNDTNICSTFKQTKKKRSVSPIGNIKRKSWETIEKSAVNQLFFENFEKQELPSLHQCQDAVSKEKRLSNRTAVQLKSWIDEPQVTCGVEGTTDGMALQVEPGAEAELELLELPFEVTFENTGSEIEVDFAKVLETMADKYSAIPTSVFFGKKKNICIAPANPTVSDVSDSDSEDEYISSDNEAGPSRPKWSKLVCRNETKLTSKELENALYTSFSSDDDSQLQQSSDLGDESSSNKSNTGDDNMTQSSNVNYNMLKLYVDTIPHFDGDSKTLEIFIEHCEQLVNTYKNSTNAADPINTFLTRAINSITDETPHSLSKDTLNDGISILEDIINNKPNQIHVFKLNINQMQIKQETYEHQKIIIVKMPLESNEDYILKLCKDYLEPHTTYFNDLNFINSFTNVYTSQPELLQTVTKMPVVEAPFEP</sequence>
<evidence type="ECO:0000313" key="2">
    <source>
        <dbReference type="EMBL" id="KAK4882650.1"/>
    </source>
</evidence>
<feature type="compositionally biased region" description="Polar residues" evidence="1">
    <location>
        <begin position="262"/>
        <end position="274"/>
    </location>
</feature>
<accession>A0AAN7Q8G5</accession>
<feature type="region of interest" description="Disordered" evidence="1">
    <location>
        <begin position="241"/>
        <end position="274"/>
    </location>
</feature>
<name>A0AAN7Q8G5_9COLE</name>
<feature type="compositionally biased region" description="Low complexity" evidence="1">
    <location>
        <begin position="248"/>
        <end position="261"/>
    </location>
</feature>
<comment type="caution">
    <text evidence="2">The sequence shown here is derived from an EMBL/GenBank/DDBJ whole genome shotgun (WGS) entry which is preliminary data.</text>
</comment>